<sequence>MASEYFPPQELIIPHDDYHGKLVGKTQSGDQFFITTPFTWQSQEGASGVEFVALYLFDSKGQLKNAEINKLGLRSDLVGEEAAKILPGNIAQKNTVSQKVIDGHIETLGDISYEDITVNLFALEKFGVKFGLFPDDGLDLEEDELPIYVRLEPGDYMAFYPPWDGEYDT</sequence>
<name>A0A3B0YCS6_9ZZZZ</name>
<dbReference type="AlphaFoldDB" id="A0A3B0YCS6"/>
<evidence type="ECO:0000313" key="1">
    <source>
        <dbReference type="EMBL" id="VAW71979.1"/>
    </source>
</evidence>
<gene>
    <name evidence="1" type="ORF">MNBD_GAMMA12-2984</name>
</gene>
<dbReference type="EMBL" id="UOFL01000034">
    <property type="protein sequence ID" value="VAW71979.1"/>
    <property type="molecule type" value="Genomic_DNA"/>
</dbReference>
<protein>
    <submittedName>
        <fullName evidence="1">Uncharacterized protein</fullName>
    </submittedName>
</protein>
<proteinExistence type="predicted"/>
<organism evidence="1">
    <name type="scientific">hydrothermal vent metagenome</name>
    <dbReference type="NCBI Taxonomy" id="652676"/>
    <lineage>
        <taxon>unclassified sequences</taxon>
        <taxon>metagenomes</taxon>
        <taxon>ecological metagenomes</taxon>
    </lineage>
</organism>
<accession>A0A3B0YCS6</accession>
<reference evidence="1" key="1">
    <citation type="submission" date="2018-06" db="EMBL/GenBank/DDBJ databases">
        <authorList>
            <person name="Zhirakovskaya E."/>
        </authorList>
    </citation>
    <scope>NUCLEOTIDE SEQUENCE</scope>
</reference>